<dbReference type="SUPFAM" id="SSF103025">
    <property type="entry name" value="Folate-binding domain"/>
    <property type="match status" value="1"/>
</dbReference>
<accession>A0A2R4M984</accession>
<dbReference type="Pfam" id="PF07992">
    <property type="entry name" value="Pyr_redox_2"/>
    <property type="match status" value="1"/>
</dbReference>
<evidence type="ECO:0000313" key="7">
    <source>
        <dbReference type="EMBL" id="AVX02598.1"/>
    </source>
</evidence>
<dbReference type="Gene3D" id="1.10.10.1100">
    <property type="entry name" value="BFD-like [2Fe-2S]-binding domain"/>
    <property type="match status" value="1"/>
</dbReference>
<dbReference type="PANTHER" id="PTHR43757">
    <property type="entry name" value="AMINOMETHYLTRANSFERASE"/>
    <property type="match status" value="1"/>
</dbReference>
<dbReference type="Gene3D" id="3.10.20.440">
    <property type="entry name" value="2Fe-2S iron-sulphur cluster binding domain, sarcosine oxidase, alpha subunit, N-terminal domain"/>
    <property type="match status" value="1"/>
</dbReference>
<dbReference type="GO" id="GO:0008115">
    <property type="term" value="F:sarcosine oxidase activity"/>
    <property type="evidence" value="ECO:0007669"/>
    <property type="project" value="InterPro"/>
</dbReference>
<dbReference type="Pfam" id="PF01571">
    <property type="entry name" value="GCV_T"/>
    <property type="match status" value="1"/>
</dbReference>
<dbReference type="PANTHER" id="PTHR43757:SF2">
    <property type="entry name" value="AMINOMETHYLTRANSFERASE, MITOCHONDRIAL"/>
    <property type="match status" value="1"/>
</dbReference>
<feature type="domain" description="SoxA A3" evidence="6">
    <location>
        <begin position="509"/>
        <end position="591"/>
    </location>
</feature>
<evidence type="ECO:0000259" key="3">
    <source>
        <dbReference type="Pfam" id="PF01571"/>
    </source>
</evidence>
<dbReference type="EMBL" id="CP021330">
    <property type="protein sequence ID" value="AVX02598.1"/>
    <property type="molecule type" value="Genomic_DNA"/>
</dbReference>
<evidence type="ECO:0000259" key="5">
    <source>
        <dbReference type="Pfam" id="PF08669"/>
    </source>
</evidence>
<keyword evidence="2" id="KW-0560">Oxidoreductase</keyword>
<evidence type="ECO:0000256" key="1">
    <source>
        <dbReference type="ARBA" id="ARBA00008609"/>
    </source>
</evidence>
<dbReference type="STRING" id="1122213.GCA_000423365_02767"/>
<dbReference type="AlphaFoldDB" id="A0A2R4M984"/>
<evidence type="ECO:0000256" key="2">
    <source>
        <dbReference type="ARBA" id="ARBA00023002"/>
    </source>
</evidence>
<dbReference type="InterPro" id="IPR027266">
    <property type="entry name" value="TrmE/GcvT-like"/>
</dbReference>
<keyword evidence="8" id="KW-1185">Reference proteome</keyword>
<dbReference type="PRINTS" id="PR00411">
    <property type="entry name" value="PNDRDTASEI"/>
</dbReference>
<dbReference type="InterPro" id="IPR023753">
    <property type="entry name" value="FAD/NAD-binding_dom"/>
</dbReference>
<comment type="similarity">
    <text evidence="1">Belongs to the GcvT family.</text>
</comment>
<reference evidence="7 8" key="1">
    <citation type="submission" date="2017-05" db="EMBL/GenBank/DDBJ databases">
        <title>Genome Analysis of Maritalea myrionectae HL2708#5.</title>
        <authorList>
            <consortium name="Cotde Inc.-PKNU"/>
            <person name="Jang D."/>
            <person name="Oh H.-M."/>
        </authorList>
    </citation>
    <scope>NUCLEOTIDE SEQUENCE [LARGE SCALE GENOMIC DNA]</scope>
    <source>
        <strain evidence="7 8">HL2708#5</strain>
    </source>
</reference>
<dbReference type="InterPro" id="IPR006222">
    <property type="entry name" value="GCVT_N"/>
</dbReference>
<dbReference type="InterPro" id="IPR028896">
    <property type="entry name" value="GcvT/YgfZ/DmdA"/>
</dbReference>
<dbReference type="Pfam" id="PF17806">
    <property type="entry name" value="SO_alpha_A3"/>
    <property type="match status" value="1"/>
</dbReference>
<dbReference type="SUPFAM" id="SSF101790">
    <property type="entry name" value="Aminomethyltransferase beta-barrel domain"/>
    <property type="match status" value="1"/>
</dbReference>
<evidence type="ECO:0000259" key="6">
    <source>
        <dbReference type="Pfam" id="PF17806"/>
    </source>
</evidence>
<dbReference type="InterPro" id="IPR041854">
    <property type="entry name" value="BFD-like_2Fe2S-bd_dom_sf"/>
</dbReference>
<sequence length="991" mass="107681">MNNFRRVGRGRVNQNAPVEFTFDGATYQGYEGDTLASALLANGVHLVGRSFKYHRPRGILAAGSDEANALVAFDRGPGRVTPNVRATTLELFDGLTAQSQNNWPSLKFDVTSLNDVFSAFFPAGFYNKTFMWPKSFWDKVYEPVIRATAGLGPAPKAEDPDKYEACYAHCETLIVGAGPAGVAAALAAAKQGGRVILVDEQAEPGGSLLSTPEAMIDGLPAADWLARSLNELEQAENVTLMPRTTAIGYYHDNFLGLAERLTDHLKDGEADGPRERLHRVWAKKIILATGAIERPLVFAGNDRPGVMLASAAQTFLNRYGVAVGERIALVTSHDSGYQAAFDLADANSQIVSIIDCRPQVDENLQAEAEKRGIEVRVGWTVTATAGRHRVSGVTTNKVNGDQVDPKGETLSCDAVIMSGGWTPSVHLWSHSKGSLKWREDLAAYVPDKANENAVCVGACNGDFGLGVALATGANAGGGNDSFEAVEPAPWTGDGALEILPTHRDESRVKAFVDFQNDVTAKDIRLAVREGFKSIEHIKRYTTTGMATDQGKTSNLNGLQIASRALNRPVTQVGLTTFRPPYTPTTFGALAGNNGGAAFDVVRKTSIDGWAEENGAVFEPVALWRRARYFPQKGEDMHKAVARECKATRESLGIFDASTLGKIEVVGPDAAEFMNRMYTNPWTKLGVGRCRYGLMLGEDGYIMDDGVIGRLAEDRFHVTTTTGGAPRVLAHMEDYLQTEWPDLDVWLTSITEQWAVIALNGPNARKLIEPFVEGVDLSPDAFPHMAVRECKVCGVDARLFRVSFSGELGFEINVPAHYGRALWEMLYEAGKQYDITPYGTEVMHVLRAEKGFIIVGQDTDGTVTPYDAGMSWAIGKKKTDFVGMRSLARPDIVAEGRKQLVGLKTSDPKTVLEEGAQIVMTPDQPIPMDMVGHVTSSYWSETLGCSVALALVANGHALKGETIYVPMPDEMIEAEIVETIFYDKQGERLNVI</sequence>
<dbReference type="GO" id="GO:0046653">
    <property type="term" value="P:tetrahydrofolate metabolic process"/>
    <property type="evidence" value="ECO:0007669"/>
    <property type="project" value="InterPro"/>
</dbReference>
<organism evidence="7 8">
    <name type="scientific">Maritalea myrionectae</name>
    <dbReference type="NCBI Taxonomy" id="454601"/>
    <lineage>
        <taxon>Bacteria</taxon>
        <taxon>Pseudomonadati</taxon>
        <taxon>Pseudomonadota</taxon>
        <taxon>Alphaproteobacteria</taxon>
        <taxon>Hyphomicrobiales</taxon>
        <taxon>Devosiaceae</taxon>
        <taxon>Maritalea</taxon>
    </lineage>
</organism>
<proteinExistence type="inferred from homology"/>
<dbReference type="InterPro" id="IPR036188">
    <property type="entry name" value="FAD/NAD-bd_sf"/>
</dbReference>
<dbReference type="RefSeq" id="WP_117394551.1">
    <property type="nucleotide sequence ID" value="NZ_CP021330.1"/>
</dbReference>
<gene>
    <name evidence="7" type="ORF">MXMO3_00050</name>
</gene>
<feature type="domain" description="FAD/NAD(P)-binding" evidence="4">
    <location>
        <begin position="173"/>
        <end position="435"/>
    </location>
</feature>
<dbReference type="NCBIfam" id="TIGR01372">
    <property type="entry name" value="soxA"/>
    <property type="match status" value="1"/>
</dbReference>
<feature type="domain" description="Aminomethyltransferase C-terminal" evidence="5">
    <location>
        <begin position="897"/>
        <end position="982"/>
    </location>
</feature>
<evidence type="ECO:0000313" key="8">
    <source>
        <dbReference type="Proteomes" id="UP000258927"/>
    </source>
</evidence>
<evidence type="ECO:0000259" key="4">
    <source>
        <dbReference type="Pfam" id="PF07992"/>
    </source>
</evidence>
<dbReference type="SUPFAM" id="SSF51905">
    <property type="entry name" value="FAD/NAD(P)-binding domain"/>
    <property type="match status" value="1"/>
</dbReference>
<dbReference type="InterPro" id="IPR013977">
    <property type="entry name" value="GcvT_C"/>
</dbReference>
<feature type="domain" description="GCVT N-terminal" evidence="3">
    <location>
        <begin position="609"/>
        <end position="877"/>
    </location>
</feature>
<name>A0A2R4M984_9HYPH</name>
<dbReference type="Pfam" id="PF13510">
    <property type="entry name" value="Fer2_4"/>
    <property type="match status" value="1"/>
</dbReference>
<dbReference type="InterPro" id="IPR029043">
    <property type="entry name" value="GcvT/YgfZ_C"/>
</dbReference>
<dbReference type="InterPro" id="IPR006277">
    <property type="entry name" value="Sarcosine_oxidase_asu"/>
</dbReference>
<dbReference type="InterPro" id="IPR042204">
    <property type="entry name" value="2Fe-2S-bd_N"/>
</dbReference>
<dbReference type="PIRSF" id="PIRSF037980">
    <property type="entry name" value="SoxA"/>
    <property type="match status" value="1"/>
</dbReference>
<protein>
    <submittedName>
        <fullName evidence="7">Sarcosine oxidase</fullName>
    </submittedName>
</protein>
<dbReference type="PRINTS" id="PR00368">
    <property type="entry name" value="FADPNR"/>
</dbReference>
<dbReference type="InterPro" id="IPR041117">
    <property type="entry name" value="SoxA_A3"/>
</dbReference>
<dbReference type="Gene3D" id="3.30.1360.120">
    <property type="entry name" value="Probable tRNA modification gtpase trme, domain 1"/>
    <property type="match status" value="1"/>
</dbReference>
<dbReference type="Proteomes" id="UP000258927">
    <property type="component" value="Chromosome"/>
</dbReference>
<dbReference type="Pfam" id="PF08669">
    <property type="entry name" value="GCV_T_C"/>
    <property type="match status" value="1"/>
</dbReference>
<dbReference type="Gene3D" id="3.50.50.60">
    <property type="entry name" value="FAD/NAD(P)-binding domain"/>
    <property type="match status" value="2"/>
</dbReference>
<dbReference type="KEGG" id="mmyr:MXMO3_00050"/>